<name>V4B1X8_LOTGI</name>
<accession>V4B1X8</accession>
<evidence type="ECO:0000313" key="3">
    <source>
        <dbReference type="EMBL" id="ESO82294.1"/>
    </source>
</evidence>
<dbReference type="AlphaFoldDB" id="V4B1X8"/>
<keyword evidence="2" id="KW-1133">Transmembrane helix</keyword>
<feature type="compositionally biased region" description="Basic and acidic residues" evidence="1">
    <location>
        <begin position="260"/>
        <end position="273"/>
    </location>
</feature>
<feature type="compositionally biased region" description="Polar residues" evidence="1">
    <location>
        <begin position="180"/>
        <end position="204"/>
    </location>
</feature>
<feature type="compositionally biased region" description="Polar residues" evidence="1">
    <location>
        <begin position="117"/>
        <end position="137"/>
    </location>
</feature>
<proteinExistence type="predicted"/>
<protein>
    <submittedName>
        <fullName evidence="3">Uncharacterized protein</fullName>
    </submittedName>
</protein>
<dbReference type="KEGG" id="lgi:LOTGIDRAFT_176973"/>
<sequence length="319" mass="33766">MTNLRNIVQFAVPVFTGILGLIWFFGRKKGKKRGIELPPGTPKVSPQDSDTPQKDNEANSLREGTEPKTSATPVTQNKSRDINKLLNYQEPSSANASPKVTSTSKTPDVKKGEPTLAGQTKGSAVKSFTNKEASSAKSAVEKEISSSKSTEVSQSNATANKIPASAPGGKTAPLTEQKDLTISSPALVSDTISLTSNKVESSPVISRKATKTEQSALKEQNKSNDSSVIVSSQSSDTKTKSSQVKSANLEDSRSSNSIKDSAKTVDVKPKDSSVEVQSKTSAGLKDNSVKSNISVNNDIVEESFSKEEVCGSEQAPTVE</sequence>
<feature type="region of interest" description="Disordered" evidence="1">
    <location>
        <begin position="33"/>
        <end position="292"/>
    </location>
</feature>
<dbReference type="CTD" id="20244116"/>
<dbReference type="RefSeq" id="XP_009067018.1">
    <property type="nucleotide sequence ID" value="XM_009068770.1"/>
</dbReference>
<evidence type="ECO:0000256" key="2">
    <source>
        <dbReference type="SAM" id="Phobius"/>
    </source>
</evidence>
<feature type="compositionally biased region" description="Polar residues" evidence="1">
    <location>
        <begin position="146"/>
        <end position="159"/>
    </location>
</feature>
<reference evidence="3 4" key="1">
    <citation type="journal article" date="2013" name="Nature">
        <title>Insights into bilaterian evolution from three spiralian genomes.</title>
        <authorList>
            <person name="Simakov O."/>
            <person name="Marletaz F."/>
            <person name="Cho S.J."/>
            <person name="Edsinger-Gonzales E."/>
            <person name="Havlak P."/>
            <person name="Hellsten U."/>
            <person name="Kuo D.H."/>
            <person name="Larsson T."/>
            <person name="Lv J."/>
            <person name="Arendt D."/>
            <person name="Savage R."/>
            <person name="Osoegawa K."/>
            <person name="de Jong P."/>
            <person name="Grimwood J."/>
            <person name="Chapman J.A."/>
            <person name="Shapiro H."/>
            <person name="Aerts A."/>
            <person name="Otillar R.P."/>
            <person name="Terry A.Y."/>
            <person name="Boore J.L."/>
            <person name="Grigoriev I.V."/>
            <person name="Lindberg D.R."/>
            <person name="Seaver E.C."/>
            <person name="Weisblat D.A."/>
            <person name="Putnam N.H."/>
            <person name="Rokhsar D.S."/>
        </authorList>
    </citation>
    <scope>NUCLEOTIDE SEQUENCE [LARGE SCALE GENOMIC DNA]</scope>
</reference>
<keyword evidence="4" id="KW-1185">Reference proteome</keyword>
<dbReference type="EMBL" id="KB203953">
    <property type="protein sequence ID" value="ESO82294.1"/>
    <property type="molecule type" value="Genomic_DNA"/>
</dbReference>
<gene>
    <name evidence="3" type="ORF">LOTGIDRAFT_176973</name>
</gene>
<keyword evidence="2" id="KW-0472">Membrane</keyword>
<feature type="compositionally biased region" description="Polar residues" evidence="1">
    <location>
        <begin position="67"/>
        <end position="77"/>
    </location>
</feature>
<dbReference type="Proteomes" id="UP000030746">
    <property type="component" value="Unassembled WGS sequence"/>
</dbReference>
<feature type="non-terminal residue" evidence="3">
    <location>
        <position position="319"/>
    </location>
</feature>
<dbReference type="GeneID" id="20244116"/>
<feature type="transmembrane region" description="Helical" evidence="2">
    <location>
        <begin position="6"/>
        <end position="25"/>
    </location>
</feature>
<feature type="compositionally biased region" description="Low complexity" evidence="1">
    <location>
        <begin position="223"/>
        <end position="246"/>
    </location>
</feature>
<feature type="compositionally biased region" description="Polar residues" evidence="1">
    <location>
        <begin position="89"/>
        <end position="106"/>
    </location>
</feature>
<organism evidence="3 4">
    <name type="scientific">Lottia gigantea</name>
    <name type="common">Giant owl limpet</name>
    <dbReference type="NCBI Taxonomy" id="225164"/>
    <lineage>
        <taxon>Eukaryota</taxon>
        <taxon>Metazoa</taxon>
        <taxon>Spiralia</taxon>
        <taxon>Lophotrochozoa</taxon>
        <taxon>Mollusca</taxon>
        <taxon>Gastropoda</taxon>
        <taxon>Patellogastropoda</taxon>
        <taxon>Lottioidea</taxon>
        <taxon>Lottiidae</taxon>
        <taxon>Lottia</taxon>
    </lineage>
</organism>
<evidence type="ECO:0000256" key="1">
    <source>
        <dbReference type="SAM" id="MobiDB-lite"/>
    </source>
</evidence>
<keyword evidence="2" id="KW-0812">Transmembrane</keyword>
<evidence type="ECO:0000313" key="4">
    <source>
        <dbReference type="Proteomes" id="UP000030746"/>
    </source>
</evidence>